<feature type="active site" evidence="6">
    <location>
        <position position="714"/>
    </location>
</feature>
<protein>
    <recommendedName>
        <fullName evidence="2">L-glutamate gamma-semialdehyde dehydrogenase</fullName>
        <ecNumber evidence="2">1.2.1.88</ecNumber>
    </recommendedName>
</protein>
<dbReference type="GO" id="GO:0010133">
    <property type="term" value="P:L-proline catabolic process to L-glutamate"/>
    <property type="evidence" value="ECO:0007669"/>
    <property type="project" value="InterPro"/>
</dbReference>
<keyword evidence="4" id="KW-0520">NAD</keyword>
<dbReference type="GO" id="GO:0004657">
    <property type="term" value="F:proline dehydrogenase activity"/>
    <property type="evidence" value="ECO:0007669"/>
    <property type="project" value="InterPro"/>
</dbReference>
<keyword evidence="3" id="KW-0560">Oxidoreductase</keyword>
<dbReference type="Gene3D" id="3.40.309.10">
    <property type="entry name" value="Aldehyde Dehydrogenase, Chain A, domain 2"/>
    <property type="match status" value="1"/>
</dbReference>
<evidence type="ECO:0000313" key="10">
    <source>
        <dbReference type="Proteomes" id="UP000323221"/>
    </source>
</evidence>
<accession>A0A5M8QNA4</accession>
<dbReference type="InterPro" id="IPR002872">
    <property type="entry name" value="Proline_DH_dom"/>
</dbReference>
<dbReference type="Pfam" id="PF00171">
    <property type="entry name" value="Aldedh"/>
    <property type="match status" value="1"/>
</dbReference>
<reference evidence="9 10" key="1">
    <citation type="submission" date="2019-08" db="EMBL/GenBank/DDBJ databases">
        <title>Agrococcus lahaulensis sp. nov., isolated from a cold desert of the Indian Himalayas.</title>
        <authorList>
            <person name="Qu J.H."/>
        </authorList>
    </citation>
    <scope>NUCLEOTIDE SEQUENCE [LARGE SCALE GENOMIC DNA]</scope>
    <source>
        <strain evidence="9 10">NS18</strain>
    </source>
</reference>
<comment type="catalytic activity">
    <reaction evidence="5">
        <text>L-glutamate 5-semialdehyde + NAD(+) + H2O = L-glutamate + NADH + 2 H(+)</text>
        <dbReference type="Rhea" id="RHEA:30235"/>
        <dbReference type="ChEBI" id="CHEBI:15377"/>
        <dbReference type="ChEBI" id="CHEBI:15378"/>
        <dbReference type="ChEBI" id="CHEBI:29985"/>
        <dbReference type="ChEBI" id="CHEBI:57540"/>
        <dbReference type="ChEBI" id="CHEBI:57945"/>
        <dbReference type="ChEBI" id="CHEBI:58066"/>
        <dbReference type="EC" id="1.2.1.88"/>
    </reaction>
</comment>
<dbReference type="SUPFAM" id="SSF53720">
    <property type="entry name" value="ALDH-like"/>
    <property type="match status" value="1"/>
</dbReference>
<dbReference type="EMBL" id="VOIR01000011">
    <property type="protein sequence ID" value="KAA6436510.1"/>
    <property type="molecule type" value="Genomic_DNA"/>
</dbReference>
<feature type="domain" description="Proline dehydrogenase" evidence="8">
    <location>
        <begin position="131"/>
        <end position="420"/>
    </location>
</feature>
<evidence type="ECO:0000256" key="4">
    <source>
        <dbReference type="ARBA" id="ARBA00023027"/>
    </source>
</evidence>
<dbReference type="PANTHER" id="PTHR42862:SF1">
    <property type="entry name" value="DELTA-1-PYRROLINE-5-CARBOXYLATE DEHYDROGENASE 2, ISOFORM A-RELATED"/>
    <property type="match status" value="1"/>
</dbReference>
<feature type="domain" description="Aldehyde dehydrogenase" evidence="7">
    <location>
        <begin position="522"/>
        <end position="933"/>
    </location>
</feature>
<evidence type="ECO:0000256" key="3">
    <source>
        <dbReference type="ARBA" id="ARBA00023002"/>
    </source>
</evidence>
<gene>
    <name evidence="9" type="ORF">FQ330_01080</name>
</gene>
<name>A0A5M8QNA4_9MICO</name>
<dbReference type="SUPFAM" id="SSF51730">
    <property type="entry name" value="FAD-linked oxidoreductase"/>
    <property type="match status" value="1"/>
</dbReference>
<sequence>MTDPATDDALALAAIERVRRWLDRPGAAKPDRAAERLAGLLQDPAGLDFAIGFVDKVVRPEDPKVSARNFEALSRDIPGFLDWYLKLGITVGGGFGIVTPKLIIPLVKRAMREMVSHLVIDATPGRLARPLAKLREDGTRLNINLLGEAVLGEDEAASRLEGTTALLRRDDVDYVSIKVSGVAPQLQLWAFDETVDHVVDRLLPLYRLAAESSPPKFINLDMEEYRDLDLTIAVFERFLTRPELARLEAGIVLQAYLPDALAAYRRLAAFAKERRANGGAGIKVRLVKGANLAMERVDAALHGWPLAVVGSKAASDANYKRVLQEALLPDNAFAVRLGVASHNLFDLAYAAELARHHGTHQRMDAEMLLGMAADHRAAVREDFPSLILYTPVVRPDQFDAAVAYLIRRLEENASGENFMSSMFSLDDPAVFQRERDRFLASLELQRAEDAAGAPRPTRTQDRLGDLAVSVAHPDGFENEPDSDPSLAANRAWARQIVQRAADSQLGLRTLELNRIEDWPTLERRIDKAAQASDGWAALGAERRAEVLRDAAETLGVYRGRLIEVMMAETGKTLAEADPEVSEAVDFARYYAEQAPLLEQLDDARPKPVHLTVVTPPWNFPVAIPCGGVTAALATGSAVILKPAPQARRSAAVLCEALWEAGVPREVLVLCDVPEGDVSQRLVSHPAVGRLILTGSSKTAELFTSWRSDLPLVAETSGKNSIIVTPSADLEQAAADIVRSAFLHAGQKCSAASVVILVDTAGDSERFRRQLVDAASTLRVGSPLDARTHIGPLIEPASGALLEALTTLEHDEEWLLEPRQLDASGRLWSPGIRDAVLPGASTHLTELFGPHLSLIEVDTLDEAIEVQNATELGLTAGIHSLDPDEVAHWLAEVQAGNLYVNRGITGAIVRRQPFGGWKLSQVGPGAKAGGPNYLATLVDWEPVPSEPKKSVRLHGLDKRVAELIEAATPALDFVEFDRVRAGANSDQTWWEEEFGLSRDVSALGVERNVLRYRPAEVLLRLAEDGQVVDLVRLLAAAARTRAVVRISSAVEVPSGIVRLSRHALPHVRIEEVVEESDAAFHERIRSGEALEPVQSEDALGLMRVTEPVRRIRLIGSDPGLRDALAGNARVAVYDGPVTTEGRIELLPFVREQAVSITAHRFGNPDKVLQALRV</sequence>
<dbReference type="InterPro" id="IPR016161">
    <property type="entry name" value="Ald_DH/histidinol_DH"/>
</dbReference>
<evidence type="ECO:0000259" key="7">
    <source>
        <dbReference type="Pfam" id="PF00171"/>
    </source>
</evidence>
<evidence type="ECO:0000256" key="2">
    <source>
        <dbReference type="ARBA" id="ARBA00012884"/>
    </source>
</evidence>
<dbReference type="GO" id="GO:0009898">
    <property type="term" value="C:cytoplasmic side of plasma membrane"/>
    <property type="evidence" value="ECO:0007669"/>
    <property type="project" value="TreeGrafter"/>
</dbReference>
<evidence type="ECO:0000256" key="5">
    <source>
        <dbReference type="ARBA" id="ARBA00048142"/>
    </source>
</evidence>
<feature type="active site" evidence="6">
    <location>
        <position position="748"/>
    </location>
</feature>
<evidence type="ECO:0000256" key="6">
    <source>
        <dbReference type="PIRSR" id="PIRSR000197-1"/>
    </source>
</evidence>
<proteinExistence type="predicted"/>
<dbReference type="InterPro" id="IPR016163">
    <property type="entry name" value="Ald_DH_C"/>
</dbReference>
<dbReference type="InterPro" id="IPR015590">
    <property type="entry name" value="Aldehyde_DH_dom"/>
</dbReference>
<dbReference type="InterPro" id="IPR025703">
    <property type="entry name" value="Bifunct_PutA"/>
</dbReference>
<dbReference type="OrthoDB" id="9812625at2"/>
<evidence type="ECO:0000256" key="1">
    <source>
        <dbReference type="ARBA" id="ARBA00004786"/>
    </source>
</evidence>
<dbReference type="PANTHER" id="PTHR42862">
    <property type="entry name" value="DELTA-1-PYRROLINE-5-CARBOXYLATE DEHYDROGENASE 1, ISOFORM A-RELATED"/>
    <property type="match status" value="1"/>
</dbReference>
<evidence type="ECO:0000313" key="9">
    <source>
        <dbReference type="EMBL" id="KAA6436510.1"/>
    </source>
</evidence>
<dbReference type="Gene3D" id="3.40.605.10">
    <property type="entry name" value="Aldehyde Dehydrogenase, Chain A, domain 1"/>
    <property type="match status" value="1"/>
</dbReference>
<dbReference type="InterPro" id="IPR050485">
    <property type="entry name" value="Proline_metab_enzyme"/>
</dbReference>
<dbReference type="Pfam" id="PF01619">
    <property type="entry name" value="Pro_dh"/>
    <property type="match status" value="1"/>
</dbReference>
<dbReference type="Proteomes" id="UP000323221">
    <property type="component" value="Unassembled WGS sequence"/>
</dbReference>
<dbReference type="AlphaFoldDB" id="A0A5M8QNA4"/>
<comment type="pathway">
    <text evidence="1">Amino-acid degradation; L-proline degradation into L-glutamate; L-glutamate from L-proline: step 2/2.</text>
</comment>
<dbReference type="InterPro" id="IPR029041">
    <property type="entry name" value="FAD-linked_oxidoreductase-like"/>
</dbReference>
<dbReference type="GO" id="GO:0003842">
    <property type="term" value="F:L-glutamate gamma-semialdehyde dehydrogenase activity"/>
    <property type="evidence" value="ECO:0007669"/>
    <property type="project" value="UniProtKB-EC"/>
</dbReference>
<comment type="caution">
    <text evidence="9">The sequence shown here is derived from an EMBL/GenBank/DDBJ whole genome shotgun (WGS) entry which is preliminary data.</text>
</comment>
<dbReference type="InterPro" id="IPR016160">
    <property type="entry name" value="Ald_DH_CS_CYS"/>
</dbReference>
<organism evidence="9 10">
    <name type="scientific">Agrococcus sediminis</name>
    <dbReference type="NCBI Taxonomy" id="2599924"/>
    <lineage>
        <taxon>Bacteria</taxon>
        <taxon>Bacillati</taxon>
        <taxon>Actinomycetota</taxon>
        <taxon>Actinomycetes</taxon>
        <taxon>Micrococcales</taxon>
        <taxon>Microbacteriaceae</taxon>
        <taxon>Agrococcus</taxon>
    </lineage>
</organism>
<keyword evidence="10" id="KW-1185">Reference proteome</keyword>
<dbReference type="InterPro" id="IPR016162">
    <property type="entry name" value="Ald_DH_N"/>
</dbReference>
<dbReference type="GO" id="GO:0003700">
    <property type="term" value="F:DNA-binding transcription factor activity"/>
    <property type="evidence" value="ECO:0007669"/>
    <property type="project" value="InterPro"/>
</dbReference>
<dbReference type="PIRSF" id="PIRSF000197">
    <property type="entry name" value="Bifunct_PutA"/>
    <property type="match status" value="1"/>
</dbReference>
<dbReference type="Gene3D" id="3.20.20.220">
    <property type="match status" value="1"/>
</dbReference>
<dbReference type="EC" id="1.2.1.88" evidence="2"/>
<dbReference type="PROSITE" id="PS00070">
    <property type="entry name" value="ALDEHYDE_DEHYDR_CYS"/>
    <property type="match status" value="1"/>
</dbReference>
<evidence type="ECO:0000259" key="8">
    <source>
        <dbReference type="Pfam" id="PF01619"/>
    </source>
</evidence>